<dbReference type="Pfam" id="PF04290">
    <property type="entry name" value="DctQ"/>
    <property type="match status" value="1"/>
</dbReference>
<keyword evidence="4 9" id="KW-0997">Cell inner membrane</keyword>
<evidence type="ECO:0000256" key="6">
    <source>
        <dbReference type="ARBA" id="ARBA00022989"/>
    </source>
</evidence>
<dbReference type="EMBL" id="BSFF01000001">
    <property type="protein sequence ID" value="GLK54517.1"/>
    <property type="molecule type" value="Genomic_DNA"/>
</dbReference>
<name>A0A9W6IRY0_9HYPH</name>
<dbReference type="GO" id="GO:0022857">
    <property type="term" value="F:transmembrane transporter activity"/>
    <property type="evidence" value="ECO:0007669"/>
    <property type="project" value="UniProtKB-UniRule"/>
</dbReference>
<keyword evidence="2 9" id="KW-0813">Transport</keyword>
<feature type="transmembrane region" description="Helical" evidence="9">
    <location>
        <begin position="25"/>
        <end position="46"/>
    </location>
</feature>
<evidence type="ECO:0000313" key="12">
    <source>
        <dbReference type="EMBL" id="MBM7851460.1"/>
    </source>
</evidence>
<dbReference type="AlphaFoldDB" id="A0A9W6IRY0"/>
<dbReference type="EMBL" id="JAFBCY010000002">
    <property type="protein sequence ID" value="MBM7851460.1"/>
    <property type="molecule type" value="Genomic_DNA"/>
</dbReference>
<comment type="subcellular location">
    <subcellularLocation>
        <location evidence="1 9">Cell inner membrane</location>
        <topology evidence="1 9">Multi-pass membrane protein</topology>
    </subcellularLocation>
</comment>
<dbReference type="GO" id="GO:0015740">
    <property type="term" value="P:C4-dicarboxylate transport"/>
    <property type="evidence" value="ECO:0007669"/>
    <property type="project" value="TreeGrafter"/>
</dbReference>
<reference evidence="12 13" key="2">
    <citation type="submission" date="2021-01" db="EMBL/GenBank/DDBJ databases">
        <title>Genomic Encyclopedia of Type Strains, Phase IV (KMG-IV): sequencing the most valuable type-strain genomes for metagenomic binning, comparative biology and taxonomic classification.</title>
        <authorList>
            <person name="Goeker M."/>
        </authorList>
    </citation>
    <scope>NUCLEOTIDE SEQUENCE [LARGE SCALE GENOMIC DNA]</scope>
    <source>
        <strain evidence="12 13">DSM 6130</strain>
    </source>
</reference>
<dbReference type="PANTHER" id="PTHR35011:SF2">
    <property type="entry name" value="2,3-DIKETO-L-GULONATE TRAP TRANSPORTER SMALL PERMEASE PROTEIN YIAM"/>
    <property type="match status" value="1"/>
</dbReference>
<evidence type="ECO:0000256" key="8">
    <source>
        <dbReference type="ARBA" id="ARBA00038436"/>
    </source>
</evidence>
<gene>
    <name evidence="11" type="ORF">GCM10008170_05360</name>
    <name evidence="12" type="ORF">JOD31_001685</name>
</gene>
<feature type="transmembrane region" description="Helical" evidence="9">
    <location>
        <begin position="96"/>
        <end position="118"/>
    </location>
</feature>
<keyword evidence="6 9" id="KW-1133">Transmembrane helix</keyword>
<keyword evidence="3" id="KW-1003">Cell membrane</keyword>
<dbReference type="InterPro" id="IPR055348">
    <property type="entry name" value="DctQ"/>
</dbReference>
<proteinExistence type="inferred from homology"/>
<reference evidence="11" key="1">
    <citation type="journal article" date="2014" name="Int. J. Syst. Evol. Microbiol.">
        <title>Complete genome sequence of Corynebacterium casei LMG S-19264T (=DSM 44701T), isolated from a smear-ripened cheese.</title>
        <authorList>
            <consortium name="US DOE Joint Genome Institute (JGI-PGF)"/>
            <person name="Walter F."/>
            <person name="Albersmeier A."/>
            <person name="Kalinowski J."/>
            <person name="Ruckert C."/>
        </authorList>
    </citation>
    <scope>NUCLEOTIDE SEQUENCE</scope>
    <source>
        <strain evidence="11">VKM B-1606</strain>
    </source>
</reference>
<feature type="transmembrane region" description="Helical" evidence="9">
    <location>
        <begin position="58"/>
        <end position="75"/>
    </location>
</feature>
<dbReference type="InterPro" id="IPR007387">
    <property type="entry name" value="TRAP_DctQ"/>
</dbReference>
<keyword evidence="7 9" id="KW-0472">Membrane</keyword>
<reference evidence="11" key="3">
    <citation type="submission" date="2023-01" db="EMBL/GenBank/DDBJ databases">
        <authorList>
            <person name="Sun Q."/>
            <person name="Evtushenko L."/>
        </authorList>
    </citation>
    <scope>NUCLEOTIDE SEQUENCE</scope>
    <source>
        <strain evidence="11">VKM B-1606</strain>
    </source>
</reference>
<evidence type="ECO:0000313" key="14">
    <source>
        <dbReference type="Proteomes" id="UP001143400"/>
    </source>
</evidence>
<accession>A0A9W6IRY0</accession>
<dbReference type="Proteomes" id="UP000758856">
    <property type="component" value="Unassembled WGS sequence"/>
</dbReference>
<comment type="caution">
    <text evidence="11">The sequence shown here is derived from an EMBL/GenBank/DDBJ whole genome shotgun (WGS) entry which is preliminary data.</text>
</comment>
<evidence type="ECO:0000256" key="3">
    <source>
        <dbReference type="ARBA" id="ARBA00022475"/>
    </source>
</evidence>
<feature type="transmembrane region" description="Helical" evidence="9">
    <location>
        <begin position="138"/>
        <end position="159"/>
    </location>
</feature>
<keyword evidence="5 9" id="KW-0812">Transmembrane</keyword>
<evidence type="ECO:0000256" key="4">
    <source>
        <dbReference type="ARBA" id="ARBA00022519"/>
    </source>
</evidence>
<evidence type="ECO:0000313" key="13">
    <source>
        <dbReference type="Proteomes" id="UP000758856"/>
    </source>
</evidence>
<evidence type="ECO:0000256" key="9">
    <source>
        <dbReference type="RuleBase" id="RU369079"/>
    </source>
</evidence>
<feature type="domain" description="Tripartite ATP-independent periplasmic transporters DctQ component" evidence="10">
    <location>
        <begin position="34"/>
        <end position="163"/>
    </location>
</feature>
<evidence type="ECO:0000256" key="1">
    <source>
        <dbReference type="ARBA" id="ARBA00004429"/>
    </source>
</evidence>
<evidence type="ECO:0000313" key="11">
    <source>
        <dbReference type="EMBL" id="GLK54517.1"/>
    </source>
</evidence>
<sequence length="180" mass="19099">MSDPSSPPRRGLGRAVDLGFRGLEALLVAILGVMIVLVFGNVVLRYGFDSGITVAEEVSRVLFVWLIFLGSVVVMRQKGHLGVDMFLAPLPKVGRWLCRIVTDVLSLGCCVVLAVGAWDQALLNAENLLPVSELPTGWVYASALVAGVGLSLLILADLVDLIRSGPHGEVIEPNVAEGVS</sequence>
<dbReference type="PANTHER" id="PTHR35011">
    <property type="entry name" value="2,3-DIKETO-L-GULONATE TRAP TRANSPORTER SMALL PERMEASE PROTEIN YIAM"/>
    <property type="match status" value="1"/>
</dbReference>
<comment type="subunit">
    <text evidence="9">The complex comprises the extracytoplasmic solute receptor protein and the two transmembrane proteins.</text>
</comment>
<evidence type="ECO:0000259" key="10">
    <source>
        <dbReference type="Pfam" id="PF04290"/>
    </source>
</evidence>
<evidence type="ECO:0000256" key="7">
    <source>
        <dbReference type="ARBA" id="ARBA00023136"/>
    </source>
</evidence>
<organism evidence="11 14">
    <name type="scientific">Methylopila capsulata</name>
    <dbReference type="NCBI Taxonomy" id="61654"/>
    <lineage>
        <taxon>Bacteria</taxon>
        <taxon>Pseudomonadati</taxon>
        <taxon>Pseudomonadota</taxon>
        <taxon>Alphaproteobacteria</taxon>
        <taxon>Hyphomicrobiales</taxon>
        <taxon>Methylopilaceae</taxon>
        <taxon>Methylopila</taxon>
    </lineage>
</organism>
<evidence type="ECO:0000256" key="5">
    <source>
        <dbReference type="ARBA" id="ARBA00022692"/>
    </source>
</evidence>
<dbReference type="Proteomes" id="UP001143400">
    <property type="component" value="Unassembled WGS sequence"/>
</dbReference>
<comment type="similarity">
    <text evidence="8 9">Belongs to the TRAP transporter small permease family.</text>
</comment>
<protein>
    <recommendedName>
        <fullName evidence="9">TRAP transporter small permease protein</fullName>
    </recommendedName>
</protein>
<dbReference type="RefSeq" id="WP_204949893.1">
    <property type="nucleotide sequence ID" value="NZ_BSFF01000001.1"/>
</dbReference>
<evidence type="ECO:0000256" key="2">
    <source>
        <dbReference type="ARBA" id="ARBA00022448"/>
    </source>
</evidence>
<comment type="function">
    <text evidence="9">Part of the tripartite ATP-independent periplasmic (TRAP) transport system.</text>
</comment>
<keyword evidence="13" id="KW-1185">Reference proteome</keyword>
<dbReference type="GO" id="GO:0005886">
    <property type="term" value="C:plasma membrane"/>
    <property type="evidence" value="ECO:0007669"/>
    <property type="project" value="UniProtKB-SubCell"/>
</dbReference>